<feature type="region of interest" description="Disordered" evidence="1">
    <location>
        <begin position="243"/>
        <end position="289"/>
    </location>
</feature>
<accession>A0A0J9TWN5</accession>
<proteinExistence type="predicted"/>
<protein>
    <recommendedName>
        <fullName evidence="4">Variable surface protein</fullName>
    </recommendedName>
</protein>
<dbReference type="Proteomes" id="UP000053239">
    <property type="component" value="Unassembled WGS sequence"/>
</dbReference>
<evidence type="ECO:0000256" key="1">
    <source>
        <dbReference type="SAM" id="MobiDB-lite"/>
    </source>
</evidence>
<dbReference type="EMBL" id="KQ235419">
    <property type="protein sequence ID" value="KMZ99257.1"/>
    <property type="molecule type" value="Genomic_DNA"/>
</dbReference>
<name>A0A0J9TWN5_PLAVI</name>
<organism evidence="2 3">
    <name type="scientific">Plasmodium vivax North Korean</name>
    <dbReference type="NCBI Taxonomy" id="1035514"/>
    <lineage>
        <taxon>Eukaryota</taxon>
        <taxon>Sar</taxon>
        <taxon>Alveolata</taxon>
        <taxon>Apicomplexa</taxon>
        <taxon>Aconoidasida</taxon>
        <taxon>Haemosporida</taxon>
        <taxon>Plasmodiidae</taxon>
        <taxon>Plasmodium</taxon>
        <taxon>Plasmodium (Plasmodium)</taxon>
    </lineage>
</organism>
<evidence type="ECO:0000313" key="3">
    <source>
        <dbReference type="Proteomes" id="UP000053239"/>
    </source>
</evidence>
<gene>
    <name evidence="2" type="ORF">PVNG_02140</name>
</gene>
<sequence length="319" mass="37419">MQNYKNKIHTYPFKNTVWDTYNEFDKDVDDHDVNKNNFYVLCNQIINNSKGDLSTHTNICMKLMRNLGVYSLDDKIYKPNYDRCNILYNWIYNLISKNIITYSVINKCFVEYNSYMNGISNDKRCYHFLYDKIYEPINITLLDIFDNNTPIIKETLMNQDESISTPCRKYVCKCVKIYDDMHQKYCMKGESGNEKYQNTCSRLNNFKDTYTLFFQNNHHLKDIIPSLDNIKNTYMPKCQKYVQEKPVQPSDAEERHTHPPLTKPEDENRQEPKSLITPGDENKGNHMSSTVSTTIGTVAGASSILALLYKVNTKFHLNV</sequence>
<dbReference type="OrthoDB" id="10545085at2759"/>
<dbReference type="AlphaFoldDB" id="A0A0J9TWN5"/>
<feature type="compositionally biased region" description="Basic and acidic residues" evidence="1">
    <location>
        <begin position="252"/>
        <end position="272"/>
    </location>
</feature>
<reference evidence="2 3" key="1">
    <citation type="submission" date="2011-09" db="EMBL/GenBank/DDBJ databases">
        <title>The Genome Sequence of Plasmodium vivax North Korean.</title>
        <authorList>
            <consortium name="The Broad Institute Genome Sequencing Platform"/>
            <consortium name="The Broad Institute Genome Sequencing Center for Infectious Disease"/>
            <person name="Neafsey D."/>
            <person name="Carlton J."/>
            <person name="Barnwell J."/>
            <person name="Collins W."/>
            <person name="Escalante A."/>
            <person name="Mullikin J."/>
            <person name="Saul A."/>
            <person name="Guigo R."/>
            <person name="Camara F."/>
            <person name="Young S.K."/>
            <person name="Zeng Q."/>
            <person name="Gargeya S."/>
            <person name="Fitzgerald M."/>
            <person name="Haas B."/>
            <person name="Abouelleil A."/>
            <person name="Alvarado L."/>
            <person name="Arachchi H.M."/>
            <person name="Berlin A."/>
            <person name="Brown A."/>
            <person name="Chapman S.B."/>
            <person name="Chen Z."/>
            <person name="Dunbar C."/>
            <person name="Freedman E."/>
            <person name="Gearin G."/>
            <person name="Gellesch M."/>
            <person name="Goldberg J."/>
            <person name="Griggs A."/>
            <person name="Gujja S."/>
            <person name="Heiman D."/>
            <person name="Howarth C."/>
            <person name="Larson L."/>
            <person name="Lui A."/>
            <person name="MacDonald P.J.P."/>
            <person name="Montmayeur A."/>
            <person name="Murphy C."/>
            <person name="Neiman D."/>
            <person name="Pearson M."/>
            <person name="Priest M."/>
            <person name="Roberts A."/>
            <person name="Saif S."/>
            <person name="Shea T."/>
            <person name="Shenoy N."/>
            <person name="Sisk P."/>
            <person name="Stolte C."/>
            <person name="Sykes S."/>
            <person name="Wortman J."/>
            <person name="Nusbaum C."/>
            <person name="Birren B."/>
        </authorList>
    </citation>
    <scope>NUCLEOTIDE SEQUENCE [LARGE SCALE GENOMIC DNA]</scope>
    <source>
        <strain evidence="2 3">North Korean</strain>
    </source>
</reference>
<evidence type="ECO:0000313" key="2">
    <source>
        <dbReference type="EMBL" id="KMZ99257.1"/>
    </source>
</evidence>
<evidence type="ECO:0008006" key="4">
    <source>
        <dbReference type="Google" id="ProtNLM"/>
    </source>
</evidence>